<organism evidence="1 2">
    <name type="scientific">Fusarium anthophilum</name>
    <dbReference type="NCBI Taxonomy" id="48485"/>
    <lineage>
        <taxon>Eukaryota</taxon>
        <taxon>Fungi</taxon>
        <taxon>Dikarya</taxon>
        <taxon>Ascomycota</taxon>
        <taxon>Pezizomycotina</taxon>
        <taxon>Sordariomycetes</taxon>
        <taxon>Hypocreomycetidae</taxon>
        <taxon>Hypocreales</taxon>
        <taxon>Nectriaceae</taxon>
        <taxon>Fusarium</taxon>
        <taxon>Fusarium fujikuroi species complex</taxon>
    </lineage>
</organism>
<reference evidence="1 2" key="1">
    <citation type="journal article" date="2020" name="BMC Genomics">
        <title>Correction to: Identification and distribution of gene clusters required for synthesis of sphingolipid metabolism inhibitors in diverse species of the filamentous fungus Fusarium.</title>
        <authorList>
            <person name="Kim H.S."/>
            <person name="Lohmar J.M."/>
            <person name="Busman M."/>
            <person name="Brown D.W."/>
            <person name="Naumann T.A."/>
            <person name="Divon H.H."/>
            <person name="Lysoe E."/>
            <person name="Uhlig S."/>
            <person name="Proctor R.H."/>
        </authorList>
    </citation>
    <scope>NUCLEOTIDE SEQUENCE [LARGE SCALE GENOMIC DNA]</scope>
    <source>
        <strain evidence="1 2">NRRL 25214</strain>
    </source>
</reference>
<name>A0A8H5E8A5_9HYPO</name>
<protein>
    <submittedName>
        <fullName evidence="1">Uncharacterized protein</fullName>
    </submittedName>
</protein>
<evidence type="ECO:0000313" key="2">
    <source>
        <dbReference type="Proteomes" id="UP000573603"/>
    </source>
</evidence>
<evidence type="ECO:0000313" key="1">
    <source>
        <dbReference type="EMBL" id="KAF5250834.1"/>
    </source>
</evidence>
<proteinExistence type="predicted"/>
<keyword evidence="2" id="KW-1185">Reference proteome</keyword>
<dbReference type="Proteomes" id="UP000573603">
    <property type="component" value="Unassembled WGS sequence"/>
</dbReference>
<dbReference type="AlphaFoldDB" id="A0A8H5E8A5"/>
<dbReference type="SUPFAM" id="SSF48208">
    <property type="entry name" value="Six-hairpin glycosidases"/>
    <property type="match status" value="1"/>
</dbReference>
<sequence length="360" mass="41546">MTKLVADFSKLYQEKQERKFLDAAMGLARGAVTLTGGLICTKALIDLLATQFQISREKKYTNEAIERARHAIKLKLDSGGDQSVSCMEMGDHLHEKYNETRQTEYLDAATDLTRQAAEMAARKLEWTTYWSQEQSIYPTKLISRLADQYQVTKDKKYIEEAIESARQFTNLMKKNDRGLLEFMRNMIKCFQEQYKKTEETKFQDEAVIMESEATDRASRHKQLCNERYMRSMRLLVWYHGATKDRKHLDEVAQVAIENQVALSLERLKVCEPGRSSHNTTVASELFEESKLTEDSASFSGESLAVHTGGDTRRRRCFPGKVLHLQEATDREEWIRASIDVGHRNADSAEQLREFIKSFPM</sequence>
<dbReference type="InterPro" id="IPR008928">
    <property type="entry name" value="6-hairpin_glycosidase_sf"/>
</dbReference>
<accession>A0A8H5E8A5</accession>
<dbReference type="GO" id="GO:0005975">
    <property type="term" value="P:carbohydrate metabolic process"/>
    <property type="evidence" value="ECO:0007669"/>
    <property type="project" value="InterPro"/>
</dbReference>
<comment type="caution">
    <text evidence="1">The sequence shown here is derived from an EMBL/GenBank/DDBJ whole genome shotgun (WGS) entry which is preliminary data.</text>
</comment>
<gene>
    <name evidence="1" type="ORF">FANTH_4025</name>
</gene>
<dbReference type="EMBL" id="JABEVY010000083">
    <property type="protein sequence ID" value="KAF5250834.1"/>
    <property type="molecule type" value="Genomic_DNA"/>
</dbReference>